<organism evidence="2 3">
    <name type="scientific">Phytophthora cactorum</name>
    <dbReference type="NCBI Taxonomy" id="29920"/>
    <lineage>
        <taxon>Eukaryota</taxon>
        <taxon>Sar</taxon>
        <taxon>Stramenopiles</taxon>
        <taxon>Oomycota</taxon>
        <taxon>Peronosporomycetes</taxon>
        <taxon>Peronosporales</taxon>
        <taxon>Peronosporaceae</taxon>
        <taxon>Phytophthora</taxon>
    </lineage>
</organism>
<name>A0A329SBM9_9STRA</name>
<evidence type="ECO:0000313" key="3">
    <source>
        <dbReference type="Proteomes" id="UP000251314"/>
    </source>
</evidence>
<dbReference type="AlphaFoldDB" id="A0A329SBM9"/>
<evidence type="ECO:0000256" key="1">
    <source>
        <dbReference type="SAM" id="MobiDB-lite"/>
    </source>
</evidence>
<dbReference type="Proteomes" id="UP000251314">
    <property type="component" value="Unassembled WGS sequence"/>
</dbReference>
<comment type="caution">
    <text evidence="2">The sequence shown here is derived from an EMBL/GenBank/DDBJ whole genome shotgun (WGS) entry which is preliminary data.</text>
</comment>
<dbReference type="InterPro" id="IPR036397">
    <property type="entry name" value="RNaseH_sf"/>
</dbReference>
<feature type="compositionally biased region" description="Basic and acidic residues" evidence="1">
    <location>
        <begin position="171"/>
        <end position="187"/>
    </location>
</feature>
<dbReference type="OrthoDB" id="128368at2759"/>
<evidence type="ECO:0008006" key="4">
    <source>
        <dbReference type="Google" id="ProtNLM"/>
    </source>
</evidence>
<gene>
    <name evidence="2" type="ORF">PC110_g9476</name>
</gene>
<proteinExistence type="predicted"/>
<dbReference type="EMBL" id="MJFZ01000209">
    <property type="protein sequence ID" value="RAW34214.1"/>
    <property type="molecule type" value="Genomic_DNA"/>
</dbReference>
<accession>A0A329SBM9</accession>
<dbReference type="VEuPathDB" id="FungiDB:PC110_g9476"/>
<dbReference type="GO" id="GO:0003676">
    <property type="term" value="F:nucleic acid binding"/>
    <property type="evidence" value="ECO:0007669"/>
    <property type="project" value="InterPro"/>
</dbReference>
<reference evidence="2 3" key="1">
    <citation type="submission" date="2018-01" db="EMBL/GenBank/DDBJ databases">
        <title>Draft genome of the strawberry crown rot pathogen Phytophthora cactorum.</title>
        <authorList>
            <person name="Armitage A.D."/>
            <person name="Lysoe E."/>
            <person name="Nellist C.F."/>
            <person name="Harrison R.J."/>
            <person name="Brurberg M.B."/>
        </authorList>
    </citation>
    <scope>NUCLEOTIDE SEQUENCE [LARGE SCALE GENOMIC DNA]</scope>
    <source>
        <strain evidence="2 3">10300</strain>
    </source>
</reference>
<evidence type="ECO:0000313" key="2">
    <source>
        <dbReference type="EMBL" id="RAW34214.1"/>
    </source>
</evidence>
<feature type="region of interest" description="Disordered" evidence="1">
    <location>
        <begin position="168"/>
        <end position="193"/>
    </location>
</feature>
<dbReference type="PANTHER" id="PTHR33939">
    <property type="entry name" value="PROTEIN CBG22215"/>
    <property type="match status" value="1"/>
</dbReference>
<sequence length="193" mass="21948">MVAGKKLSPAEKYLMARTYEYIRNKKMEAPKLWKGEVRDHVHECLGFAKSTISAVWGHWEKHHDPEFAELKPVYQATKIATGYDHLVYFAPPYHPELQPIELIWAHVKNQVADDPASSMPELKAKIDATFDTVVSDTWINAFEHVQTFEEKYIQQADACELAAEAVDDVDGGVRDAEEGDNTEHEGSDFNDEE</sequence>
<keyword evidence="3" id="KW-1185">Reference proteome</keyword>
<dbReference type="Gene3D" id="3.30.420.10">
    <property type="entry name" value="Ribonuclease H-like superfamily/Ribonuclease H"/>
    <property type="match status" value="1"/>
</dbReference>
<dbReference type="PANTHER" id="PTHR33939:SF1">
    <property type="entry name" value="DUF4371 DOMAIN-CONTAINING PROTEIN"/>
    <property type="match status" value="1"/>
</dbReference>
<protein>
    <recommendedName>
        <fullName evidence="4">Tc1-like transposase DDE domain-containing protein</fullName>
    </recommendedName>
</protein>